<gene>
    <name evidence="3" type="ORF">GCM10011578_013600</name>
</gene>
<feature type="transmembrane region" description="Helical" evidence="1">
    <location>
        <begin position="9"/>
        <end position="27"/>
    </location>
</feature>
<dbReference type="AlphaFoldDB" id="A0A917UHE4"/>
<sequence>MKRWRDRQIFGWMLILGFAVFEAWTLWHSSDPTFFKVSALSGTYSLLVLYALSLLRPGVRSEHDALIVRNFSATYTIPWACIREVDVKEGRGVQVRVEGREEPVSLEAFNGWPAVGRAVHIRDEIDVARRTRAVEPSGEVVEVPSRGYMELVLVIPIVIMLGAFLFEGVRWLIDR</sequence>
<dbReference type="InterPro" id="IPR019692">
    <property type="entry name" value="CFP-6_PH"/>
</dbReference>
<dbReference type="EMBL" id="BMML01000002">
    <property type="protein sequence ID" value="GGM94578.1"/>
    <property type="molecule type" value="Genomic_DNA"/>
</dbReference>
<accession>A0A917UHE4</accession>
<organism evidence="3 4">
    <name type="scientific">Streptomyces fuscichromogenes</name>
    <dbReference type="NCBI Taxonomy" id="1324013"/>
    <lineage>
        <taxon>Bacteria</taxon>
        <taxon>Bacillati</taxon>
        <taxon>Actinomycetota</taxon>
        <taxon>Actinomycetes</taxon>
        <taxon>Kitasatosporales</taxon>
        <taxon>Streptomycetaceae</taxon>
        <taxon>Streptomyces</taxon>
    </lineage>
</organism>
<keyword evidence="1" id="KW-0472">Membrane</keyword>
<evidence type="ECO:0000256" key="1">
    <source>
        <dbReference type="SAM" id="Phobius"/>
    </source>
</evidence>
<feature type="domain" description="Low molecular weight protein antigen 6 PH" evidence="2">
    <location>
        <begin position="56"/>
        <end position="109"/>
    </location>
</feature>
<name>A0A917UHE4_9ACTN</name>
<comment type="caution">
    <text evidence="3">The sequence shown here is derived from an EMBL/GenBank/DDBJ whole genome shotgun (WGS) entry which is preliminary data.</text>
</comment>
<dbReference type="Pfam" id="PF10756">
    <property type="entry name" value="bPH_6"/>
    <property type="match status" value="1"/>
</dbReference>
<keyword evidence="1" id="KW-1133">Transmembrane helix</keyword>
<feature type="transmembrane region" description="Helical" evidence="1">
    <location>
        <begin position="151"/>
        <end position="173"/>
    </location>
</feature>
<feature type="transmembrane region" description="Helical" evidence="1">
    <location>
        <begin position="33"/>
        <end position="52"/>
    </location>
</feature>
<protein>
    <recommendedName>
        <fullName evidence="2">Low molecular weight protein antigen 6 PH domain-containing protein</fullName>
    </recommendedName>
</protein>
<dbReference type="Proteomes" id="UP000653411">
    <property type="component" value="Unassembled WGS sequence"/>
</dbReference>
<reference evidence="3" key="2">
    <citation type="submission" date="2020-09" db="EMBL/GenBank/DDBJ databases">
        <authorList>
            <person name="Sun Q."/>
            <person name="Zhou Y."/>
        </authorList>
    </citation>
    <scope>NUCLEOTIDE SEQUENCE</scope>
    <source>
        <strain evidence="3">CGMCC 4.7110</strain>
    </source>
</reference>
<evidence type="ECO:0000313" key="4">
    <source>
        <dbReference type="Proteomes" id="UP000653411"/>
    </source>
</evidence>
<evidence type="ECO:0000259" key="2">
    <source>
        <dbReference type="Pfam" id="PF10756"/>
    </source>
</evidence>
<reference evidence="3" key="1">
    <citation type="journal article" date="2014" name="Int. J. Syst. Evol. Microbiol.">
        <title>Complete genome sequence of Corynebacterium casei LMG S-19264T (=DSM 44701T), isolated from a smear-ripened cheese.</title>
        <authorList>
            <consortium name="US DOE Joint Genome Institute (JGI-PGF)"/>
            <person name="Walter F."/>
            <person name="Albersmeier A."/>
            <person name="Kalinowski J."/>
            <person name="Ruckert C."/>
        </authorList>
    </citation>
    <scope>NUCLEOTIDE SEQUENCE</scope>
    <source>
        <strain evidence="3">CGMCC 4.7110</strain>
    </source>
</reference>
<keyword evidence="4" id="KW-1185">Reference proteome</keyword>
<keyword evidence="1" id="KW-0812">Transmembrane</keyword>
<proteinExistence type="predicted"/>
<evidence type="ECO:0000313" key="3">
    <source>
        <dbReference type="EMBL" id="GGM94578.1"/>
    </source>
</evidence>